<dbReference type="Proteomes" id="UP000028002">
    <property type="component" value="Unassembled WGS sequence"/>
</dbReference>
<keyword evidence="1" id="KW-0159">Chromosome partition</keyword>
<evidence type="ECO:0000256" key="3">
    <source>
        <dbReference type="ARBA" id="ARBA00023125"/>
    </source>
</evidence>
<dbReference type="GO" id="GO:0006310">
    <property type="term" value="P:DNA recombination"/>
    <property type="evidence" value="ECO:0007669"/>
    <property type="project" value="UniProtKB-KW"/>
</dbReference>
<dbReference type="GO" id="GO:0007059">
    <property type="term" value="P:chromosome segregation"/>
    <property type="evidence" value="ECO:0007669"/>
    <property type="project" value="UniProtKB-KW"/>
</dbReference>
<evidence type="ECO:0000259" key="6">
    <source>
        <dbReference type="PROSITE" id="PS51898"/>
    </source>
</evidence>
<dbReference type="InterPro" id="IPR010998">
    <property type="entry name" value="Integrase_recombinase_N"/>
</dbReference>
<evidence type="ECO:0000256" key="4">
    <source>
        <dbReference type="ARBA" id="ARBA00023172"/>
    </source>
</evidence>
<evidence type="ECO:0000256" key="2">
    <source>
        <dbReference type="ARBA" id="ARBA00022908"/>
    </source>
</evidence>
<dbReference type="InterPro" id="IPR002104">
    <property type="entry name" value="Integrase_catalytic"/>
</dbReference>
<evidence type="ECO:0000259" key="7">
    <source>
        <dbReference type="PROSITE" id="PS51900"/>
    </source>
</evidence>
<dbReference type="PROSITE" id="PS51898">
    <property type="entry name" value="TYR_RECOMBINASE"/>
    <property type="match status" value="1"/>
</dbReference>
<proteinExistence type="predicted"/>
<dbReference type="Gene3D" id="1.10.150.130">
    <property type="match status" value="1"/>
</dbReference>
<organism evidence="8 9">
    <name type="scientific">Photorhabdus temperata subsp. temperata Meg1</name>
    <dbReference type="NCBI Taxonomy" id="1393735"/>
    <lineage>
        <taxon>Bacteria</taxon>
        <taxon>Pseudomonadati</taxon>
        <taxon>Pseudomonadota</taxon>
        <taxon>Gammaproteobacteria</taxon>
        <taxon>Enterobacterales</taxon>
        <taxon>Morganellaceae</taxon>
        <taxon>Photorhabdus</taxon>
    </lineage>
</organism>
<dbReference type="GO" id="GO:0003677">
    <property type="term" value="F:DNA binding"/>
    <property type="evidence" value="ECO:0007669"/>
    <property type="project" value="UniProtKB-UniRule"/>
</dbReference>
<evidence type="ECO:0000313" key="8">
    <source>
        <dbReference type="EMBL" id="KER01355.1"/>
    </source>
</evidence>
<protein>
    <submittedName>
        <fullName evidence="8">Site-specific recombinase XerD</fullName>
    </submittedName>
</protein>
<dbReference type="InterPro" id="IPR050090">
    <property type="entry name" value="Tyrosine_recombinase_XerCD"/>
</dbReference>
<dbReference type="Gene3D" id="1.10.443.10">
    <property type="entry name" value="Intergrase catalytic core"/>
    <property type="match status" value="1"/>
</dbReference>
<dbReference type="AlphaFoldDB" id="A0A081RRQ2"/>
<evidence type="ECO:0000256" key="5">
    <source>
        <dbReference type="PROSITE-ProRule" id="PRU01248"/>
    </source>
</evidence>
<reference evidence="8 9" key="1">
    <citation type="submission" date="2014-03" db="EMBL/GenBank/DDBJ databases">
        <title>Draft Genome of Photorhabdus temperata Meg1.</title>
        <authorList>
            <person name="Hurst S.G.IV."/>
            <person name="Morris K."/>
            <person name="Thomas K."/>
            <person name="Tisa L.S."/>
        </authorList>
    </citation>
    <scope>NUCLEOTIDE SEQUENCE [LARGE SCALE GENOMIC DNA]</scope>
    <source>
        <strain evidence="8 9">Meg1</strain>
    </source>
</reference>
<dbReference type="InterPro" id="IPR044068">
    <property type="entry name" value="CB"/>
</dbReference>
<gene>
    <name evidence="8" type="ORF">MEG1DRAFT_04057</name>
</gene>
<keyword evidence="2" id="KW-0229">DNA integration</keyword>
<dbReference type="PANTHER" id="PTHR30349">
    <property type="entry name" value="PHAGE INTEGRASE-RELATED"/>
    <property type="match status" value="1"/>
</dbReference>
<evidence type="ECO:0000313" key="9">
    <source>
        <dbReference type="Proteomes" id="UP000028002"/>
    </source>
</evidence>
<dbReference type="InterPro" id="IPR013762">
    <property type="entry name" value="Integrase-like_cat_sf"/>
</dbReference>
<dbReference type="CDD" id="cd01182">
    <property type="entry name" value="INT_RitC_C_like"/>
    <property type="match status" value="1"/>
</dbReference>
<accession>A0A081RRQ2</accession>
<dbReference type="PATRIC" id="fig|1393735.3.peg.4156"/>
<dbReference type="PANTHER" id="PTHR30349:SF81">
    <property type="entry name" value="TYROSINE RECOMBINASE XERC"/>
    <property type="match status" value="1"/>
</dbReference>
<dbReference type="Pfam" id="PF13495">
    <property type="entry name" value="Phage_int_SAM_4"/>
    <property type="match status" value="1"/>
</dbReference>
<dbReference type="EMBL" id="JGVH01000090">
    <property type="protein sequence ID" value="KER01355.1"/>
    <property type="molecule type" value="Genomic_DNA"/>
</dbReference>
<name>A0A081RRQ2_PHOTE</name>
<keyword evidence="3 5" id="KW-0238">DNA-binding</keyword>
<evidence type="ECO:0000256" key="1">
    <source>
        <dbReference type="ARBA" id="ARBA00022829"/>
    </source>
</evidence>
<feature type="domain" description="Core-binding (CB)" evidence="7">
    <location>
        <begin position="1"/>
        <end position="97"/>
    </location>
</feature>
<dbReference type="SUPFAM" id="SSF56349">
    <property type="entry name" value="DNA breaking-rejoining enzymes"/>
    <property type="match status" value="1"/>
</dbReference>
<dbReference type="Pfam" id="PF00589">
    <property type="entry name" value="Phage_integrase"/>
    <property type="match status" value="1"/>
</dbReference>
<comment type="caution">
    <text evidence="8">The sequence shown here is derived from an EMBL/GenBank/DDBJ whole genome shotgun (WGS) entry which is preliminary data.</text>
</comment>
<dbReference type="InterPro" id="IPR011010">
    <property type="entry name" value="DNA_brk_join_enz"/>
</dbReference>
<sequence length="336" mass="38535">MKPTDFAKNLTAFFTGYLPGVKNLSTHTLLSYRDAFRLLLVFCKDVLNIPPEKLCLNRLDDRLITGFLEWLENERNCSIATRNQRLVAIHVFFRYVQVQEPGQLHLCQRILQIPGKKHQRQIVRHLTPEQTKDLLAVPDPRTQSGRRDMTLLSVLYDTGARVQELCDLRVRDIRLEPPAIITLTGKGHKTRHVPLLGNTVALLRSYMQENNLLHNGKLDSPLFINQRHTKLTRGGINHILQKHAKAISSRHPGMKEKITPHILRHSKAMHLYQSGVSLVYIRDILGHVDISTTDIYARADTESKRKALENAYPDITPEVLPDWSHDENLLGFLNNL</sequence>
<dbReference type="InterPro" id="IPR004107">
    <property type="entry name" value="Integrase_SAM-like_N"/>
</dbReference>
<keyword evidence="4" id="KW-0233">DNA recombination</keyword>
<feature type="domain" description="Tyr recombinase" evidence="6">
    <location>
        <begin position="121"/>
        <end position="309"/>
    </location>
</feature>
<dbReference type="PROSITE" id="PS51900">
    <property type="entry name" value="CB"/>
    <property type="match status" value="1"/>
</dbReference>
<dbReference type="GO" id="GO:0015074">
    <property type="term" value="P:DNA integration"/>
    <property type="evidence" value="ECO:0007669"/>
    <property type="project" value="UniProtKB-KW"/>
</dbReference>